<evidence type="ECO:0000313" key="3">
    <source>
        <dbReference type="Proteomes" id="UP001352263"/>
    </source>
</evidence>
<dbReference type="RefSeq" id="WP_326505116.1">
    <property type="nucleotide sequence ID" value="NZ_JAWIIV010000002.1"/>
</dbReference>
<name>A0ABU6J4E4_9BURK</name>
<organism evidence="2 3">
    <name type="scientific">Noviherbaspirillum album</name>
    <dbReference type="NCBI Taxonomy" id="3080276"/>
    <lineage>
        <taxon>Bacteria</taxon>
        <taxon>Pseudomonadati</taxon>
        <taxon>Pseudomonadota</taxon>
        <taxon>Betaproteobacteria</taxon>
        <taxon>Burkholderiales</taxon>
        <taxon>Oxalobacteraceae</taxon>
        <taxon>Noviherbaspirillum</taxon>
    </lineage>
</organism>
<feature type="signal peptide" evidence="1">
    <location>
        <begin position="1"/>
        <end position="27"/>
    </location>
</feature>
<feature type="chain" id="PRO_5046275894" evidence="1">
    <location>
        <begin position="28"/>
        <end position="218"/>
    </location>
</feature>
<keyword evidence="3" id="KW-1185">Reference proteome</keyword>
<dbReference type="Proteomes" id="UP001352263">
    <property type="component" value="Unassembled WGS sequence"/>
</dbReference>
<reference evidence="2 3" key="1">
    <citation type="submission" date="2023-10" db="EMBL/GenBank/DDBJ databases">
        <title>Noviherbaspirillum sp. CPCC 100848 genome assembly.</title>
        <authorList>
            <person name="Li X.Y."/>
            <person name="Fang X.M."/>
        </authorList>
    </citation>
    <scope>NUCLEOTIDE SEQUENCE [LARGE SCALE GENOMIC DNA]</scope>
    <source>
        <strain evidence="2 3">CPCC 100848</strain>
    </source>
</reference>
<evidence type="ECO:0000313" key="2">
    <source>
        <dbReference type="EMBL" id="MEC4718393.1"/>
    </source>
</evidence>
<comment type="caution">
    <text evidence="2">The sequence shown here is derived from an EMBL/GenBank/DDBJ whole genome shotgun (WGS) entry which is preliminary data.</text>
</comment>
<dbReference type="EMBL" id="JAWIIV010000002">
    <property type="protein sequence ID" value="MEC4718393.1"/>
    <property type="molecule type" value="Genomic_DNA"/>
</dbReference>
<keyword evidence="1" id="KW-0732">Signal</keyword>
<sequence length="218" mass="23714">MTHSVNLFRSQSLAVLAAATCSVSAFANTPDKICAGQVCLGMDVSQVAKISLDESGTFPFSWHKGSGTIFGLDSKGQKLYYTGGDLTRKNANEVSERIKTVCTPDSVSGRVKASDGQLIRFTMRPVMADGNAKFFVAEISRTLPANMSESELKAFESQVRERYGDAYTTGSPTVVTKPTANIKNDFALGRMLQLRQPWETNRSKLLQQPGCSDVARID</sequence>
<proteinExistence type="predicted"/>
<gene>
    <name evidence="2" type="ORF">RY831_04500</name>
</gene>
<accession>A0ABU6J4E4</accession>
<evidence type="ECO:0000256" key="1">
    <source>
        <dbReference type="SAM" id="SignalP"/>
    </source>
</evidence>
<protein>
    <submittedName>
        <fullName evidence="2">Uncharacterized protein</fullName>
    </submittedName>
</protein>